<evidence type="ECO:0000256" key="5">
    <source>
        <dbReference type="ARBA" id="ARBA00029300"/>
    </source>
</evidence>
<feature type="active site" description="Proton donor/acceptor" evidence="6">
    <location>
        <position position="118"/>
    </location>
</feature>
<name>A0A482XEH6_LAOST</name>
<dbReference type="EMBL" id="QKKF02012223">
    <property type="protein sequence ID" value="RZF43731.1"/>
    <property type="molecule type" value="Genomic_DNA"/>
</dbReference>
<dbReference type="EC" id="3.1.4.-" evidence="6"/>
<keyword evidence="1 6" id="KW-0540">Nuclease</keyword>
<dbReference type="GO" id="GO:0034477">
    <property type="term" value="P:U6 snRNA 3'-end processing"/>
    <property type="evidence" value="ECO:0007669"/>
    <property type="project" value="UniProtKB-UniRule"/>
</dbReference>
<dbReference type="GO" id="GO:0016829">
    <property type="term" value="F:lyase activity"/>
    <property type="evidence" value="ECO:0007669"/>
    <property type="project" value="UniProtKB-KW"/>
</dbReference>
<sequence length="263" mass="30325">MDGSQNTSNSTGLALLSNYESDDCDEEYEVIHKPDRKTSKEKLPVPSMLLQTSKVVDLHEDDPLLHDGRVRSFPHVRGNWSTLVYIAYEQNDVLDEFVTGLRLVVGNEIELKRIDNLHISLSKTVVLLHHWIDAFVESLQQQFRVYPRFTLQFGALEVFCNETETRTFIGMNVLAGNEELLNLVKMVDSCLDEFKLDKFYEEPKFHLSIAWCLGNRSSELKTELPRLNELCNSFILNNPDFILQRVDSICCKTGNKFFTFPLK</sequence>
<keyword evidence="4 6" id="KW-0539">Nucleus</keyword>
<keyword evidence="8" id="KW-1185">Reference proteome</keyword>
<protein>
    <recommendedName>
        <fullName evidence="6">U6 snRNA phosphodiesterase</fullName>
        <ecNumber evidence="6">3.1.4.-</ecNumber>
    </recommendedName>
</protein>
<evidence type="ECO:0000256" key="1">
    <source>
        <dbReference type="ARBA" id="ARBA00022722"/>
    </source>
</evidence>
<dbReference type="SUPFAM" id="SSF55144">
    <property type="entry name" value="LigT-like"/>
    <property type="match status" value="1"/>
</dbReference>
<dbReference type="AlphaFoldDB" id="A0A482XEH6"/>
<dbReference type="FunCoup" id="A0A482XEH6">
    <property type="interactions" value="439"/>
</dbReference>
<dbReference type="InParanoid" id="A0A482XEH6"/>
<accession>A0A482XEH6</accession>
<dbReference type="InterPro" id="IPR009097">
    <property type="entry name" value="Cyclic_Pdiesterase"/>
</dbReference>
<dbReference type="PANTHER" id="PTHR13522:SF3">
    <property type="entry name" value="U6 SNRNA PHOSPHODIESTERASE 1"/>
    <property type="match status" value="1"/>
</dbReference>
<dbReference type="SMR" id="A0A482XEH6"/>
<comment type="function">
    <text evidence="6">Phosphodiesterase responsible for the U6 snRNA 3' end processing. Acts as an exoribonuclease (RNase) responsible for trimming the poly(U) tract of the last nucleotides in the pre-U6 snRNA molecule, leading to the formation of mature U6 snRNA.</text>
</comment>
<comment type="catalytic activity">
    <reaction evidence="5">
        <text>a 3'-end uridylyl-uridine-RNA = a 3'-end 2',3'-cyclophospho-uridine-RNA + uridine</text>
        <dbReference type="Rhea" id="RHEA:46052"/>
        <dbReference type="Rhea" id="RHEA-COMP:17384"/>
        <dbReference type="Rhea" id="RHEA-COMP:17385"/>
        <dbReference type="ChEBI" id="CHEBI:16704"/>
        <dbReference type="ChEBI" id="CHEBI:85643"/>
        <dbReference type="ChEBI" id="CHEBI:85644"/>
    </reaction>
    <physiologicalReaction direction="left-to-right" evidence="5">
        <dbReference type="Rhea" id="RHEA:46053"/>
    </physiologicalReaction>
</comment>
<dbReference type="InterPro" id="IPR027521">
    <property type="entry name" value="Usb1"/>
</dbReference>
<dbReference type="Pfam" id="PF09749">
    <property type="entry name" value="HVSL"/>
    <property type="match status" value="1"/>
</dbReference>
<comment type="subcellular location">
    <subcellularLocation>
        <location evidence="6">Nucleus</location>
    </subcellularLocation>
</comment>
<keyword evidence="3" id="KW-0456">Lyase</keyword>
<evidence type="ECO:0000256" key="3">
    <source>
        <dbReference type="ARBA" id="ARBA00023239"/>
    </source>
</evidence>
<evidence type="ECO:0000256" key="6">
    <source>
        <dbReference type="HAMAP-Rule" id="MF_03040"/>
    </source>
</evidence>
<comment type="caution">
    <text evidence="7">The sequence shown here is derived from an EMBL/GenBank/DDBJ whole genome shotgun (WGS) entry which is preliminary data.</text>
</comment>
<organism evidence="7 8">
    <name type="scientific">Laodelphax striatellus</name>
    <name type="common">Small brown planthopper</name>
    <name type="synonym">Delphax striatella</name>
    <dbReference type="NCBI Taxonomy" id="195883"/>
    <lineage>
        <taxon>Eukaryota</taxon>
        <taxon>Metazoa</taxon>
        <taxon>Ecdysozoa</taxon>
        <taxon>Arthropoda</taxon>
        <taxon>Hexapoda</taxon>
        <taxon>Insecta</taxon>
        <taxon>Pterygota</taxon>
        <taxon>Neoptera</taxon>
        <taxon>Paraneoptera</taxon>
        <taxon>Hemiptera</taxon>
        <taxon>Auchenorrhyncha</taxon>
        <taxon>Fulgoroidea</taxon>
        <taxon>Delphacidae</taxon>
        <taxon>Criomorphinae</taxon>
        <taxon>Laodelphax</taxon>
    </lineage>
</organism>
<dbReference type="GO" id="GO:0005634">
    <property type="term" value="C:nucleus"/>
    <property type="evidence" value="ECO:0007669"/>
    <property type="project" value="UniProtKB-SubCell"/>
</dbReference>
<dbReference type="PANTHER" id="PTHR13522">
    <property type="entry name" value="U6 SNRNA PHOSPHODIESTERASE 1"/>
    <property type="match status" value="1"/>
</dbReference>
<dbReference type="OrthoDB" id="49151at2759"/>
<keyword evidence="2 6" id="KW-0378">Hydrolase</keyword>
<comment type="similarity">
    <text evidence="6">Belongs to the 2H phosphoesterase superfamily. USB1 family.</text>
</comment>
<reference evidence="7 8" key="1">
    <citation type="journal article" date="2017" name="Gigascience">
        <title>Genome sequence of the small brown planthopper, Laodelphax striatellus.</title>
        <authorList>
            <person name="Zhu J."/>
            <person name="Jiang F."/>
            <person name="Wang X."/>
            <person name="Yang P."/>
            <person name="Bao Y."/>
            <person name="Zhao W."/>
            <person name="Wang W."/>
            <person name="Lu H."/>
            <person name="Wang Q."/>
            <person name="Cui N."/>
            <person name="Li J."/>
            <person name="Chen X."/>
            <person name="Luo L."/>
            <person name="Yu J."/>
            <person name="Kang L."/>
            <person name="Cui F."/>
        </authorList>
    </citation>
    <scope>NUCLEOTIDE SEQUENCE [LARGE SCALE GENOMIC DNA]</scope>
    <source>
        <strain evidence="7">Lst14</strain>
    </source>
</reference>
<feature type="active site" description="Proton donor/acceptor" evidence="6">
    <location>
        <position position="206"/>
    </location>
</feature>
<evidence type="ECO:0000256" key="4">
    <source>
        <dbReference type="ARBA" id="ARBA00023242"/>
    </source>
</evidence>
<evidence type="ECO:0000256" key="2">
    <source>
        <dbReference type="ARBA" id="ARBA00022801"/>
    </source>
</evidence>
<dbReference type="Proteomes" id="UP000291343">
    <property type="component" value="Unassembled WGS sequence"/>
</dbReference>
<evidence type="ECO:0000313" key="7">
    <source>
        <dbReference type="EMBL" id="RZF43731.1"/>
    </source>
</evidence>
<dbReference type="GO" id="GO:1990838">
    <property type="term" value="F:poly(U)-specific exoribonuclease activity, producing 3' uridine cyclic phosphate ends"/>
    <property type="evidence" value="ECO:0007669"/>
    <property type="project" value="UniProtKB-UniRule"/>
</dbReference>
<dbReference type="HAMAP" id="MF_03040">
    <property type="entry name" value="USB1"/>
    <property type="match status" value="1"/>
</dbReference>
<evidence type="ECO:0000313" key="8">
    <source>
        <dbReference type="Proteomes" id="UP000291343"/>
    </source>
</evidence>
<gene>
    <name evidence="7" type="ORF">LSTR_LSTR009154</name>
</gene>
<dbReference type="STRING" id="195883.A0A482XEH6"/>
<proteinExistence type="inferred from homology"/>
<dbReference type="Gene3D" id="3.90.1140.10">
    <property type="entry name" value="Cyclic phosphodiesterase"/>
    <property type="match status" value="1"/>
</dbReference>